<name>A0A376CW81_9CORY</name>
<feature type="region of interest" description="Disordered" evidence="1">
    <location>
        <begin position="12"/>
        <end position="34"/>
    </location>
</feature>
<gene>
    <name evidence="2" type="ORF">NCTC10289_00947</name>
</gene>
<dbReference type="Proteomes" id="UP000254287">
    <property type="component" value="Unassembled WGS sequence"/>
</dbReference>
<organism evidence="2 3">
    <name type="scientific">Corynebacterium minutissimum</name>
    <dbReference type="NCBI Taxonomy" id="38301"/>
    <lineage>
        <taxon>Bacteria</taxon>
        <taxon>Bacillati</taxon>
        <taxon>Actinomycetota</taxon>
        <taxon>Actinomycetes</taxon>
        <taxon>Mycobacteriales</taxon>
        <taxon>Corynebacteriaceae</taxon>
        <taxon>Corynebacterium</taxon>
    </lineage>
</organism>
<evidence type="ECO:0000256" key="1">
    <source>
        <dbReference type="SAM" id="MobiDB-lite"/>
    </source>
</evidence>
<evidence type="ECO:0000313" key="2">
    <source>
        <dbReference type="EMBL" id="STC76369.1"/>
    </source>
</evidence>
<reference evidence="2 3" key="1">
    <citation type="submission" date="2018-06" db="EMBL/GenBank/DDBJ databases">
        <authorList>
            <consortium name="Pathogen Informatics"/>
            <person name="Doyle S."/>
        </authorList>
    </citation>
    <scope>NUCLEOTIDE SEQUENCE [LARGE SCALE GENOMIC DNA]</scope>
    <source>
        <strain evidence="2 3">NCTC10289</strain>
    </source>
</reference>
<dbReference type="EMBL" id="UFXP01000001">
    <property type="protein sequence ID" value="STC76369.1"/>
    <property type="molecule type" value="Genomic_DNA"/>
</dbReference>
<proteinExistence type="predicted"/>
<sequence length="34" mass="3814">MTDQEVAYRKIQSVFNPTGEKFGDDPEPDYPPAA</sequence>
<accession>A0A376CW81</accession>
<evidence type="ECO:0000313" key="3">
    <source>
        <dbReference type="Proteomes" id="UP000254287"/>
    </source>
</evidence>
<dbReference type="AlphaFoldDB" id="A0A376CW81"/>
<protein>
    <submittedName>
        <fullName evidence="2">Uncharacterized protein</fullName>
    </submittedName>
</protein>